<keyword evidence="12 19" id="KW-1133">Transmembrane helix</keyword>
<evidence type="ECO:0000256" key="13">
    <source>
        <dbReference type="ARBA" id="ARBA00023136"/>
    </source>
</evidence>
<protein>
    <recommendedName>
        <fullName evidence="6 19">Adenosylcobinamide-GDP ribazoletransferase</fullName>
        <ecNumber evidence="5 19">2.7.8.26</ecNumber>
    </recommendedName>
    <alternativeName>
        <fullName evidence="16 19">Cobalamin synthase</fullName>
    </alternativeName>
    <alternativeName>
        <fullName evidence="15 19">Cobalamin-5'-phosphate synthase</fullName>
    </alternativeName>
</protein>
<feature type="transmembrane region" description="Helical" evidence="19">
    <location>
        <begin position="136"/>
        <end position="158"/>
    </location>
</feature>
<comment type="cofactor">
    <cofactor evidence="1 19">
        <name>Mg(2+)</name>
        <dbReference type="ChEBI" id="CHEBI:18420"/>
    </cofactor>
</comment>
<comment type="catalytic activity">
    <reaction evidence="17 19">
        <text>alpha-ribazole + adenosylcob(III)inamide-GDP = adenosylcob(III)alamin + GMP + H(+)</text>
        <dbReference type="Rhea" id="RHEA:16049"/>
        <dbReference type="ChEBI" id="CHEBI:10329"/>
        <dbReference type="ChEBI" id="CHEBI:15378"/>
        <dbReference type="ChEBI" id="CHEBI:18408"/>
        <dbReference type="ChEBI" id="CHEBI:58115"/>
        <dbReference type="ChEBI" id="CHEBI:60487"/>
        <dbReference type="EC" id="2.7.8.26"/>
    </reaction>
</comment>
<evidence type="ECO:0000256" key="1">
    <source>
        <dbReference type="ARBA" id="ARBA00001946"/>
    </source>
</evidence>
<dbReference type="Proteomes" id="UP000260793">
    <property type="component" value="Unassembled WGS sequence"/>
</dbReference>
<evidence type="ECO:0000256" key="15">
    <source>
        <dbReference type="ARBA" id="ARBA00032605"/>
    </source>
</evidence>
<reference evidence="23 24" key="1">
    <citation type="submission" date="2018-08" db="EMBL/GenBank/DDBJ databases">
        <title>A genome reference for cultivated species of the human gut microbiota.</title>
        <authorList>
            <person name="Zou Y."/>
            <person name="Xue W."/>
            <person name="Luo G."/>
        </authorList>
    </citation>
    <scope>NUCLEOTIDE SEQUENCE [LARGE SCALE GENOMIC DNA]</scope>
    <source>
        <strain evidence="22 25">AM09-9</strain>
        <strain evidence="21 24">AM25-1LB</strain>
        <strain evidence="20 23">TF11-7</strain>
    </source>
</reference>
<evidence type="ECO:0000256" key="3">
    <source>
        <dbReference type="ARBA" id="ARBA00004663"/>
    </source>
</evidence>
<dbReference type="HAMAP" id="MF_00719">
    <property type="entry name" value="CobS"/>
    <property type="match status" value="1"/>
</dbReference>
<dbReference type="UniPathway" id="UPA00148">
    <property type="reaction ID" value="UER00238"/>
</dbReference>
<name>A0A3E4LPX2_9FIRM</name>
<dbReference type="EMBL" id="QRHG01000017">
    <property type="protein sequence ID" value="RHF60160.1"/>
    <property type="molecule type" value="Genomic_DNA"/>
</dbReference>
<dbReference type="EMBL" id="QSQN01000019">
    <property type="protein sequence ID" value="RGK39479.1"/>
    <property type="molecule type" value="Genomic_DNA"/>
</dbReference>
<comment type="catalytic activity">
    <reaction evidence="18 19">
        <text>alpha-ribazole 5'-phosphate + adenosylcob(III)inamide-GDP = adenosylcob(III)alamin 5'-phosphate + GMP + H(+)</text>
        <dbReference type="Rhea" id="RHEA:23560"/>
        <dbReference type="ChEBI" id="CHEBI:15378"/>
        <dbReference type="ChEBI" id="CHEBI:57918"/>
        <dbReference type="ChEBI" id="CHEBI:58115"/>
        <dbReference type="ChEBI" id="CHEBI:60487"/>
        <dbReference type="ChEBI" id="CHEBI:60493"/>
        <dbReference type="EC" id="2.7.8.26"/>
    </reaction>
</comment>
<comment type="function">
    <text evidence="14 19">Joins adenosylcobinamide-GDP and alpha-ribazole to generate adenosylcobalamin (Ado-cobalamin). Also synthesizes adenosylcobalamin 5'-phosphate from adenosylcobinamide-GDP and alpha-ribazole 5'-phosphate.</text>
</comment>
<feature type="transmembrane region" description="Helical" evidence="19">
    <location>
        <begin position="179"/>
        <end position="195"/>
    </location>
</feature>
<proteinExistence type="inferred from homology"/>
<comment type="caution">
    <text evidence="20">The sequence shown here is derived from an EMBL/GenBank/DDBJ whole genome shotgun (WGS) entry which is preliminary data.</text>
</comment>
<dbReference type="Pfam" id="PF02654">
    <property type="entry name" value="CobS"/>
    <property type="match status" value="1"/>
</dbReference>
<keyword evidence="8 19" id="KW-0169">Cobalamin biosynthesis</keyword>
<dbReference type="PANTHER" id="PTHR34148">
    <property type="entry name" value="ADENOSYLCOBINAMIDE-GDP RIBAZOLETRANSFERASE"/>
    <property type="match status" value="1"/>
</dbReference>
<evidence type="ECO:0000256" key="11">
    <source>
        <dbReference type="ARBA" id="ARBA00022842"/>
    </source>
</evidence>
<comment type="subcellular location">
    <subcellularLocation>
        <location evidence="2 19">Cell membrane</location>
        <topology evidence="2 19">Multi-pass membrane protein</topology>
    </subcellularLocation>
</comment>
<dbReference type="GO" id="GO:0009236">
    <property type="term" value="P:cobalamin biosynthetic process"/>
    <property type="evidence" value="ECO:0007669"/>
    <property type="project" value="UniProtKB-UniRule"/>
</dbReference>
<evidence type="ECO:0000256" key="17">
    <source>
        <dbReference type="ARBA" id="ARBA00048623"/>
    </source>
</evidence>
<keyword evidence="11 19" id="KW-0460">Magnesium</keyword>
<evidence type="ECO:0000256" key="9">
    <source>
        <dbReference type="ARBA" id="ARBA00022679"/>
    </source>
</evidence>
<evidence type="ECO:0000256" key="4">
    <source>
        <dbReference type="ARBA" id="ARBA00010561"/>
    </source>
</evidence>
<dbReference type="EC" id="2.7.8.26" evidence="5 19"/>
<evidence type="ECO:0000313" key="23">
    <source>
        <dbReference type="Proteomes" id="UP000260793"/>
    </source>
</evidence>
<feature type="transmembrane region" description="Helical" evidence="19">
    <location>
        <begin position="110"/>
        <end position="130"/>
    </location>
</feature>
<feature type="transmembrane region" description="Helical" evidence="19">
    <location>
        <begin position="34"/>
        <end position="57"/>
    </location>
</feature>
<dbReference type="GO" id="GO:0005886">
    <property type="term" value="C:plasma membrane"/>
    <property type="evidence" value="ECO:0007669"/>
    <property type="project" value="UniProtKB-SubCell"/>
</dbReference>
<keyword evidence="9 19" id="KW-0808">Transferase</keyword>
<evidence type="ECO:0000313" key="25">
    <source>
        <dbReference type="Proteomes" id="UP000285832"/>
    </source>
</evidence>
<evidence type="ECO:0000256" key="10">
    <source>
        <dbReference type="ARBA" id="ARBA00022692"/>
    </source>
</evidence>
<gene>
    <name evidence="19 20" type="primary">cobS</name>
    <name evidence="22" type="ORF">DW116_01520</name>
    <name evidence="21" type="ORF">DW672_07770</name>
    <name evidence="20" type="ORF">DXD17_08120</name>
</gene>
<dbReference type="AlphaFoldDB" id="A0A3E4LPX2"/>
<organism evidence="20 23">
    <name type="scientific">[Ruminococcus] lactaris</name>
    <dbReference type="NCBI Taxonomy" id="46228"/>
    <lineage>
        <taxon>Bacteria</taxon>
        <taxon>Bacillati</taxon>
        <taxon>Bacillota</taxon>
        <taxon>Clostridia</taxon>
        <taxon>Lachnospirales</taxon>
        <taxon>Lachnospiraceae</taxon>
        <taxon>Mediterraneibacter</taxon>
    </lineage>
</organism>
<evidence type="ECO:0000313" key="20">
    <source>
        <dbReference type="EMBL" id="RGK39479.1"/>
    </source>
</evidence>
<dbReference type="RefSeq" id="WP_117688209.1">
    <property type="nucleotide sequence ID" value="NZ_CAJMJQ010000010.1"/>
</dbReference>
<sequence>MWIFNSLIIAIAMYSKIPMPQAEWNEKNMRYAMCFFPVVGVVIGAAEFAAGYALLHWLHCKPLLFSVAMTLIPVLITGGIHLDGFADTVDAMSSYAERERRLEILKDPHTGAFAIIGLCCYFLANVGIWSEIGEKKLLVACCIFAFSRAMSGLAVVSFKAAKNSGLLRTFQDGAAKRRVRVVMMLWAVLTAFILLKISPAAGTAALAMGIAIYVYYYLFSRKYFGGTTGDLAGYFLQLCELGMLAGIMLAG</sequence>
<evidence type="ECO:0000256" key="5">
    <source>
        <dbReference type="ARBA" id="ARBA00013200"/>
    </source>
</evidence>
<comment type="pathway">
    <text evidence="3 19">Cofactor biosynthesis; adenosylcobalamin biosynthesis; adenosylcobalamin from cob(II)yrinate a,c-diamide: step 7/7.</text>
</comment>
<dbReference type="NCBIfam" id="TIGR00317">
    <property type="entry name" value="cobS"/>
    <property type="match status" value="1"/>
</dbReference>
<dbReference type="GO" id="GO:0051073">
    <property type="term" value="F:adenosylcobinamide-GDP ribazoletransferase activity"/>
    <property type="evidence" value="ECO:0007669"/>
    <property type="project" value="UniProtKB-UniRule"/>
</dbReference>
<comment type="similarity">
    <text evidence="4 19">Belongs to the CobS family.</text>
</comment>
<evidence type="ECO:0000256" key="18">
    <source>
        <dbReference type="ARBA" id="ARBA00049504"/>
    </source>
</evidence>
<feature type="transmembrane region" description="Helical" evidence="19">
    <location>
        <begin position="201"/>
        <end position="219"/>
    </location>
</feature>
<evidence type="ECO:0000256" key="19">
    <source>
        <dbReference type="HAMAP-Rule" id="MF_00719"/>
    </source>
</evidence>
<evidence type="ECO:0000313" key="22">
    <source>
        <dbReference type="EMBL" id="RHJ63766.1"/>
    </source>
</evidence>
<dbReference type="PANTHER" id="PTHR34148:SF1">
    <property type="entry name" value="ADENOSYLCOBINAMIDE-GDP RIBAZOLETRANSFERASE"/>
    <property type="match status" value="1"/>
</dbReference>
<dbReference type="Proteomes" id="UP000284902">
    <property type="component" value="Unassembled WGS sequence"/>
</dbReference>
<dbReference type="InterPro" id="IPR003805">
    <property type="entry name" value="CobS"/>
</dbReference>
<feature type="transmembrane region" description="Helical" evidence="19">
    <location>
        <begin position="63"/>
        <end position="89"/>
    </location>
</feature>
<evidence type="ECO:0000256" key="14">
    <source>
        <dbReference type="ARBA" id="ARBA00025228"/>
    </source>
</evidence>
<evidence type="ECO:0000256" key="12">
    <source>
        <dbReference type="ARBA" id="ARBA00022989"/>
    </source>
</evidence>
<evidence type="ECO:0000256" key="2">
    <source>
        <dbReference type="ARBA" id="ARBA00004651"/>
    </source>
</evidence>
<keyword evidence="13 19" id="KW-0472">Membrane</keyword>
<keyword evidence="7 19" id="KW-1003">Cell membrane</keyword>
<feature type="transmembrane region" description="Helical" evidence="19">
    <location>
        <begin position="231"/>
        <end position="250"/>
    </location>
</feature>
<evidence type="ECO:0000256" key="16">
    <source>
        <dbReference type="ARBA" id="ARBA00032853"/>
    </source>
</evidence>
<evidence type="ECO:0000256" key="8">
    <source>
        <dbReference type="ARBA" id="ARBA00022573"/>
    </source>
</evidence>
<evidence type="ECO:0000313" key="24">
    <source>
        <dbReference type="Proteomes" id="UP000284902"/>
    </source>
</evidence>
<evidence type="ECO:0000313" key="21">
    <source>
        <dbReference type="EMBL" id="RHF60160.1"/>
    </source>
</evidence>
<keyword evidence="10 19" id="KW-0812">Transmembrane</keyword>
<evidence type="ECO:0000256" key="7">
    <source>
        <dbReference type="ARBA" id="ARBA00022475"/>
    </source>
</evidence>
<evidence type="ECO:0000256" key="6">
    <source>
        <dbReference type="ARBA" id="ARBA00015850"/>
    </source>
</evidence>
<accession>A0A3E4LPX2</accession>
<dbReference type="GO" id="GO:0008818">
    <property type="term" value="F:cobalamin 5'-phosphate synthase activity"/>
    <property type="evidence" value="ECO:0007669"/>
    <property type="project" value="UniProtKB-UniRule"/>
</dbReference>
<dbReference type="Proteomes" id="UP000285832">
    <property type="component" value="Unassembled WGS sequence"/>
</dbReference>
<dbReference type="EMBL" id="QRMI01000003">
    <property type="protein sequence ID" value="RHJ63766.1"/>
    <property type="molecule type" value="Genomic_DNA"/>
</dbReference>